<dbReference type="SUPFAM" id="SSF46689">
    <property type="entry name" value="Homeodomain-like"/>
    <property type="match status" value="1"/>
</dbReference>
<sequence length="307" mass="35706">MQNNIVDINSITELHDFYGYGKPKHPLISVVDLNKIDRSNYQKYALGTSYRMGFYTIFCKKFKGNLKYGKSYYDFNEGSLIFIAPDQLVSSDSETDAEEGWALFFHPDLLNTSPLGSKMNDYTFFHYDTNEALHLSDEEKGILKDCLKNIEREYSQNIDHHTHSLIQSNIELLLNYCERFYGRQFITRIKGSKDIVQRFESAIKLYFQQETLIEKGIPDVKYFANELCLSPNYLSDLLKRHTGKTTHEYIHLQLLEKAKMLLWSSEKSVSEIAYELGFGHPSHFNKIFKGKLGLSPKQYRIQRAIPG</sequence>
<accession>A0A521FE70</accession>
<evidence type="ECO:0000256" key="3">
    <source>
        <dbReference type="ARBA" id="ARBA00023163"/>
    </source>
</evidence>
<dbReference type="GO" id="GO:0003700">
    <property type="term" value="F:DNA-binding transcription factor activity"/>
    <property type="evidence" value="ECO:0007669"/>
    <property type="project" value="InterPro"/>
</dbReference>
<dbReference type="InterPro" id="IPR009057">
    <property type="entry name" value="Homeodomain-like_sf"/>
</dbReference>
<reference evidence="5 6" key="1">
    <citation type="submission" date="2017-05" db="EMBL/GenBank/DDBJ databases">
        <authorList>
            <person name="Varghese N."/>
            <person name="Submissions S."/>
        </authorList>
    </citation>
    <scope>NUCLEOTIDE SEQUENCE [LARGE SCALE GENOMIC DNA]</scope>
    <source>
        <strain evidence="5 6">DSM 19036</strain>
    </source>
</reference>
<keyword evidence="2" id="KW-0238">DNA-binding</keyword>
<feature type="domain" description="HTH araC/xylS-type" evidence="4">
    <location>
        <begin position="197"/>
        <end position="302"/>
    </location>
</feature>
<evidence type="ECO:0000313" key="6">
    <source>
        <dbReference type="Proteomes" id="UP000320300"/>
    </source>
</evidence>
<keyword evidence="3" id="KW-0804">Transcription</keyword>
<dbReference type="PANTHER" id="PTHR43280:SF32">
    <property type="entry name" value="TRANSCRIPTIONAL REGULATORY PROTEIN"/>
    <property type="match status" value="1"/>
</dbReference>
<evidence type="ECO:0000259" key="4">
    <source>
        <dbReference type="PROSITE" id="PS01124"/>
    </source>
</evidence>
<evidence type="ECO:0000256" key="2">
    <source>
        <dbReference type="ARBA" id="ARBA00023125"/>
    </source>
</evidence>
<keyword evidence="6" id="KW-1185">Reference proteome</keyword>
<dbReference type="OrthoDB" id="9816214at2"/>
<name>A0A521FE70_9SPHI</name>
<dbReference type="PANTHER" id="PTHR43280">
    <property type="entry name" value="ARAC-FAMILY TRANSCRIPTIONAL REGULATOR"/>
    <property type="match status" value="1"/>
</dbReference>
<dbReference type="Pfam" id="PF12833">
    <property type="entry name" value="HTH_18"/>
    <property type="match status" value="1"/>
</dbReference>
<organism evidence="5 6">
    <name type="scientific">Pedobacter westerhofensis</name>
    <dbReference type="NCBI Taxonomy" id="425512"/>
    <lineage>
        <taxon>Bacteria</taxon>
        <taxon>Pseudomonadati</taxon>
        <taxon>Bacteroidota</taxon>
        <taxon>Sphingobacteriia</taxon>
        <taxon>Sphingobacteriales</taxon>
        <taxon>Sphingobacteriaceae</taxon>
        <taxon>Pedobacter</taxon>
    </lineage>
</organism>
<dbReference type="PRINTS" id="PR00032">
    <property type="entry name" value="HTHARAC"/>
</dbReference>
<dbReference type="RefSeq" id="WP_142530186.1">
    <property type="nucleotide sequence ID" value="NZ_CBCSJO010000001.1"/>
</dbReference>
<dbReference type="InterPro" id="IPR018060">
    <property type="entry name" value="HTH_AraC"/>
</dbReference>
<proteinExistence type="predicted"/>
<evidence type="ECO:0000256" key="1">
    <source>
        <dbReference type="ARBA" id="ARBA00023015"/>
    </source>
</evidence>
<dbReference type="InterPro" id="IPR020449">
    <property type="entry name" value="Tscrpt_reg_AraC-type_HTH"/>
</dbReference>
<dbReference type="EMBL" id="FXTN01000011">
    <property type="protein sequence ID" value="SMO94435.1"/>
    <property type="molecule type" value="Genomic_DNA"/>
</dbReference>
<evidence type="ECO:0000313" key="5">
    <source>
        <dbReference type="EMBL" id="SMO94435.1"/>
    </source>
</evidence>
<dbReference type="PROSITE" id="PS01124">
    <property type="entry name" value="HTH_ARAC_FAMILY_2"/>
    <property type="match status" value="1"/>
</dbReference>
<dbReference type="GO" id="GO:0043565">
    <property type="term" value="F:sequence-specific DNA binding"/>
    <property type="evidence" value="ECO:0007669"/>
    <property type="project" value="InterPro"/>
</dbReference>
<dbReference type="Proteomes" id="UP000320300">
    <property type="component" value="Unassembled WGS sequence"/>
</dbReference>
<keyword evidence="1" id="KW-0805">Transcription regulation</keyword>
<dbReference type="AlphaFoldDB" id="A0A521FE70"/>
<gene>
    <name evidence="5" type="ORF">SAMN06265348_111222</name>
</gene>
<protein>
    <submittedName>
        <fullName evidence="5">Helix-turn-helix domain-containing protein</fullName>
    </submittedName>
</protein>
<dbReference type="SMART" id="SM00342">
    <property type="entry name" value="HTH_ARAC"/>
    <property type="match status" value="1"/>
</dbReference>
<dbReference type="Gene3D" id="1.10.10.60">
    <property type="entry name" value="Homeodomain-like"/>
    <property type="match status" value="2"/>
</dbReference>